<dbReference type="PANTHER" id="PTHR30329:SF21">
    <property type="entry name" value="LIPOPROTEIN YIAD-RELATED"/>
    <property type="match status" value="1"/>
</dbReference>
<dbReference type="CDD" id="cd07185">
    <property type="entry name" value="OmpA_C-like"/>
    <property type="match status" value="1"/>
</dbReference>
<organism evidence="8 9">
    <name type="scientific">Sphingomonas sanxanigenens</name>
    <dbReference type="NCBI Taxonomy" id="397260"/>
    <lineage>
        <taxon>Bacteria</taxon>
        <taxon>Pseudomonadati</taxon>
        <taxon>Pseudomonadota</taxon>
        <taxon>Alphaproteobacteria</taxon>
        <taxon>Sphingomonadales</taxon>
        <taxon>Sphingomonadaceae</taxon>
        <taxon>Sphingomonas</taxon>
    </lineage>
</organism>
<comment type="caution">
    <text evidence="8">The sequence shown here is derived from an EMBL/GenBank/DDBJ whole genome shotgun (WGS) entry which is preliminary data.</text>
</comment>
<dbReference type="InterPro" id="IPR036737">
    <property type="entry name" value="OmpA-like_sf"/>
</dbReference>
<name>A0A2W5ABF5_9SPHN</name>
<feature type="chain" id="PRO_5016133028" description="OmpA-like domain-containing protein" evidence="6">
    <location>
        <begin position="23"/>
        <end position="202"/>
    </location>
</feature>
<dbReference type="InterPro" id="IPR050330">
    <property type="entry name" value="Bact_OuterMem_StrucFunc"/>
</dbReference>
<evidence type="ECO:0000256" key="1">
    <source>
        <dbReference type="ARBA" id="ARBA00004442"/>
    </source>
</evidence>
<evidence type="ECO:0000256" key="3">
    <source>
        <dbReference type="ARBA" id="ARBA00023237"/>
    </source>
</evidence>
<dbReference type="GO" id="GO:0009279">
    <property type="term" value="C:cell outer membrane"/>
    <property type="evidence" value="ECO:0007669"/>
    <property type="project" value="UniProtKB-SubCell"/>
</dbReference>
<dbReference type="SUPFAM" id="SSF103088">
    <property type="entry name" value="OmpA-like"/>
    <property type="match status" value="1"/>
</dbReference>
<dbReference type="PRINTS" id="PR01021">
    <property type="entry name" value="OMPADOMAIN"/>
</dbReference>
<dbReference type="InterPro" id="IPR006664">
    <property type="entry name" value="OMP_bac"/>
</dbReference>
<dbReference type="Pfam" id="PF00691">
    <property type="entry name" value="OmpA"/>
    <property type="match status" value="1"/>
</dbReference>
<dbReference type="PROSITE" id="PS51123">
    <property type="entry name" value="OMPA_2"/>
    <property type="match status" value="1"/>
</dbReference>
<evidence type="ECO:0000256" key="2">
    <source>
        <dbReference type="ARBA" id="ARBA00023136"/>
    </source>
</evidence>
<gene>
    <name evidence="8" type="ORF">DI623_06340</name>
</gene>
<sequence>MWRIAPGLVALALLAAACTPQAKQGDAAGNVAAADEAAADVGSPAGANEATEQRSILRPEVTPTPDAPKPLEPESLTIAFGASGQKLDDAGRQAIDALLSHPVMQAGGAIILSGHSDSRGSDGGNRVASRKRAEAVRAYLVEKGVDEKRIVVIALGETRPIAPNANADGSDDPEGRAKNRRVEIEVRPPAQPSPDPAARPTP</sequence>
<evidence type="ECO:0000259" key="7">
    <source>
        <dbReference type="PROSITE" id="PS51123"/>
    </source>
</evidence>
<keyword evidence="6" id="KW-0732">Signal</keyword>
<dbReference type="EMBL" id="QFNN01000025">
    <property type="protein sequence ID" value="PZO90592.1"/>
    <property type="molecule type" value="Genomic_DNA"/>
</dbReference>
<protein>
    <recommendedName>
        <fullName evidence="7">OmpA-like domain-containing protein</fullName>
    </recommendedName>
</protein>
<proteinExistence type="predicted"/>
<accession>A0A2W5ABF5</accession>
<dbReference type="Proteomes" id="UP000249066">
    <property type="component" value="Unassembled WGS sequence"/>
</dbReference>
<dbReference type="InterPro" id="IPR006665">
    <property type="entry name" value="OmpA-like"/>
</dbReference>
<reference evidence="8 9" key="1">
    <citation type="submission" date="2017-08" db="EMBL/GenBank/DDBJ databases">
        <title>Infants hospitalized years apart are colonized by the same room-sourced microbial strains.</title>
        <authorList>
            <person name="Brooks B."/>
            <person name="Olm M.R."/>
            <person name="Firek B.A."/>
            <person name="Baker R."/>
            <person name="Thomas B.C."/>
            <person name="Morowitz M.J."/>
            <person name="Banfield J.F."/>
        </authorList>
    </citation>
    <scope>NUCLEOTIDE SEQUENCE [LARGE SCALE GENOMIC DNA]</scope>
    <source>
        <strain evidence="8">S2_018_000_R2_101</strain>
    </source>
</reference>
<keyword evidence="2 4" id="KW-0472">Membrane</keyword>
<feature type="domain" description="OmpA-like" evidence="7">
    <location>
        <begin position="67"/>
        <end position="190"/>
    </location>
</feature>
<comment type="subcellular location">
    <subcellularLocation>
        <location evidence="1">Cell outer membrane</location>
    </subcellularLocation>
</comment>
<evidence type="ECO:0000256" key="4">
    <source>
        <dbReference type="PROSITE-ProRule" id="PRU00473"/>
    </source>
</evidence>
<dbReference type="PANTHER" id="PTHR30329">
    <property type="entry name" value="STATOR ELEMENT OF FLAGELLAR MOTOR COMPLEX"/>
    <property type="match status" value="1"/>
</dbReference>
<keyword evidence="3" id="KW-0998">Cell outer membrane</keyword>
<evidence type="ECO:0000313" key="9">
    <source>
        <dbReference type="Proteomes" id="UP000249066"/>
    </source>
</evidence>
<feature type="region of interest" description="Disordered" evidence="5">
    <location>
        <begin position="156"/>
        <end position="202"/>
    </location>
</feature>
<feature type="region of interest" description="Disordered" evidence="5">
    <location>
        <begin position="40"/>
        <end position="72"/>
    </location>
</feature>
<evidence type="ECO:0000256" key="5">
    <source>
        <dbReference type="SAM" id="MobiDB-lite"/>
    </source>
</evidence>
<evidence type="ECO:0000313" key="8">
    <source>
        <dbReference type="EMBL" id="PZO90592.1"/>
    </source>
</evidence>
<feature type="region of interest" description="Disordered" evidence="5">
    <location>
        <begin position="112"/>
        <end position="132"/>
    </location>
</feature>
<feature type="signal peptide" evidence="6">
    <location>
        <begin position="1"/>
        <end position="22"/>
    </location>
</feature>
<dbReference type="PROSITE" id="PS51257">
    <property type="entry name" value="PROKAR_LIPOPROTEIN"/>
    <property type="match status" value="1"/>
</dbReference>
<dbReference type="Gene3D" id="3.30.1330.60">
    <property type="entry name" value="OmpA-like domain"/>
    <property type="match status" value="1"/>
</dbReference>
<feature type="compositionally biased region" description="Basic and acidic residues" evidence="5">
    <location>
        <begin position="173"/>
        <end position="186"/>
    </location>
</feature>
<evidence type="ECO:0000256" key="6">
    <source>
        <dbReference type="SAM" id="SignalP"/>
    </source>
</evidence>
<feature type="compositionally biased region" description="Pro residues" evidence="5">
    <location>
        <begin position="189"/>
        <end position="202"/>
    </location>
</feature>
<dbReference type="AlphaFoldDB" id="A0A2W5ABF5"/>